<protein>
    <recommendedName>
        <fullName evidence="1">DUF2268 domain-containing protein</fullName>
    </recommendedName>
</protein>
<dbReference type="HOGENOM" id="CLU_078234_0_0_11"/>
<dbReference type="InterPro" id="IPR018728">
    <property type="entry name" value="DUF2268"/>
</dbReference>
<organism evidence="2 3">
    <name type="scientific">Corynebacterium pseudogenitalium ATCC 33035</name>
    <dbReference type="NCBI Taxonomy" id="525264"/>
    <lineage>
        <taxon>Bacteria</taxon>
        <taxon>Bacillati</taxon>
        <taxon>Actinomycetota</taxon>
        <taxon>Actinomycetes</taxon>
        <taxon>Mycobacteriales</taxon>
        <taxon>Corynebacteriaceae</taxon>
        <taxon>Corynebacterium</taxon>
    </lineage>
</organism>
<keyword evidence="3" id="KW-1185">Reference proteome</keyword>
<proteinExistence type="predicted"/>
<evidence type="ECO:0000313" key="3">
    <source>
        <dbReference type="Proteomes" id="UP000003020"/>
    </source>
</evidence>
<evidence type="ECO:0000313" key="2">
    <source>
        <dbReference type="EMBL" id="EFQ79353.1"/>
    </source>
</evidence>
<dbReference type="AlphaFoldDB" id="E2S765"/>
<reference evidence="2 3" key="1">
    <citation type="submission" date="2010-08" db="EMBL/GenBank/DDBJ databases">
        <authorList>
            <person name="Muzny D."/>
            <person name="Qin X."/>
            <person name="Buhay C."/>
            <person name="Dugan-Rocha S."/>
            <person name="Ding Y."/>
            <person name="Chen G."/>
            <person name="Hawes A."/>
            <person name="Holder M."/>
            <person name="Jhangiani S."/>
            <person name="Johnson A."/>
            <person name="Khan Z."/>
            <person name="Li Z."/>
            <person name="Liu W."/>
            <person name="Liu X."/>
            <person name="Perez L."/>
            <person name="Shen H."/>
            <person name="Wang Q."/>
            <person name="Watt J."/>
            <person name="Xi L."/>
            <person name="Xin Y."/>
            <person name="Zhou J."/>
            <person name="Deng J."/>
            <person name="Jiang H."/>
            <person name="Liu Y."/>
            <person name="Qu J."/>
            <person name="Song X.-Z."/>
            <person name="Zhang L."/>
            <person name="Villasana D."/>
            <person name="Johnson A."/>
            <person name="Liu J."/>
            <person name="Liyanage D."/>
            <person name="Lorensuhewa L."/>
            <person name="Robinson T."/>
            <person name="Song A."/>
            <person name="Song B.-B."/>
            <person name="Dinh H."/>
            <person name="Thornton R."/>
            <person name="Coyle M."/>
            <person name="Francisco L."/>
            <person name="Jackson L."/>
            <person name="Javaid M."/>
            <person name="Korchina V."/>
            <person name="Kovar C."/>
            <person name="Mata R."/>
            <person name="Mathew T."/>
            <person name="Ngo R."/>
            <person name="Nguyen L."/>
            <person name="Nguyen N."/>
            <person name="Okwuonu G."/>
            <person name="Ongeri F."/>
            <person name="Pham C."/>
            <person name="Simmons D."/>
            <person name="Wilczek-Boney K."/>
            <person name="Hale W."/>
            <person name="Jakkamsetti A."/>
            <person name="Pham P."/>
            <person name="Ruth R."/>
            <person name="San Lucas F."/>
            <person name="Warren J."/>
            <person name="Zhang J."/>
            <person name="Zhao Z."/>
            <person name="Zhou C."/>
            <person name="Zhu D."/>
            <person name="Lee S."/>
            <person name="Bess C."/>
            <person name="Blankenburg K."/>
            <person name="Forbes L."/>
            <person name="Fu Q."/>
            <person name="Gubbala S."/>
            <person name="Hirani K."/>
            <person name="Jayaseelan J.C."/>
            <person name="Lara F."/>
            <person name="Munidasa M."/>
            <person name="Palculict T."/>
            <person name="Patil S."/>
            <person name="Pu L.-L."/>
            <person name="Saada N."/>
            <person name="Tang L."/>
            <person name="Weissenberger G."/>
            <person name="Zhu Y."/>
            <person name="Hemphill L."/>
            <person name="Shang Y."/>
            <person name="Youmans B."/>
            <person name="Ayvaz T."/>
            <person name="Ross M."/>
            <person name="Santibanez J."/>
            <person name="Aqrawi P."/>
            <person name="Gross S."/>
            <person name="Joshi V."/>
            <person name="Fowler G."/>
            <person name="Nazareth L."/>
            <person name="Reid J."/>
            <person name="Worley K."/>
            <person name="Petrosino J."/>
            <person name="Highlander S."/>
            <person name="Gibbs R."/>
        </authorList>
    </citation>
    <scope>NUCLEOTIDE SEQUENCE [LARGE SCALE GENOMIC DNA]</scope>
    <source>
        <strain evidence="2 3">ATCC 33035</strain>
    </source>
</reference>
<feature type="domain" description="DUF2268" evidence="1">
    <location>
        <begin position="102"/>
        <end position="289"/>
    </location>
</feature>
<evidence type="ECO:0000259" key="1">
    <source>
        <dbReference type="Pfam" id="PF10026"/>
    </source>
</evidence>
<gene>
    <name evidence="2" type="ORF">HMPREF0305_12367</name>
</gene>
<sequence>MNMTVSMINSATGMRTMLDSPPGQWQDAARKLWEPMAGMYFFIPGDLDMAAVHSQNFGFDPDSSRQQVDDALCKLEEANAWDRIEQALTKGVQYLETANPGLTIPDLTVLLVLGDPSNEHFMNEIRGLSAFGGISGYIAITIWPTEEVLHRLEAIALHELHHNVRYSPDGIVWNPQTVTVGEHIVAEGLADLFAAQFYGQRGYTHFVTDQTRSREDVLRRVVEGLDVTGMQDFAAWVLGDSSARLMGSKPVGLPTGAGYAAGARIAQTYMDKTGRTASECVTTPAAEILNVALPQLGLTRHDS</sequence>
<dbReference type="eggNOG" id="COG5504">
    <property type="taxonomic scope" value="Bacteria"/>
</dbReference>
<name>E2S765_9CORY</name>
<dbReference type="EMBL" id="ABYQ02000015">
    <property type="protein sequence ID" value="EFQ79353.1"/>
    <property type="molecule type" value="Genomic_DNA"/>
</dbReference>
<comment type="caution">
    <text evidence="2">The sequence shown here is derived from an EMBL/GenBank/DDBJ whole genome shotgun (WGS) entry which is preliminary data.</text>
</comment>
<dbReference type="Proteomes" id="UP000003020">
    <property type="component" value="Unassembled WGS sequence"/>
</dbReference>
<accession>E2S765</accession>
<dbReference type="Pfam" id="PF10026">
    <property type="entry name" value="DUF2268"/>
    <property type="match status" value="1"/>
</dbReference>
<dbReference type="OrthoDB" id="3172031at2"/>